<name>A0A9P1GNU1_9DINO</name>
<comment type="caution">
    <text evidence="1">The sequence shown here is derived from an EMBL/GenBank/DDBJ whole genome shotgun (WGS) entry which is preliminary data.</text>
</comment>
<gene>
    <name evidence="1" type="ORF">C1SCF055_LOCUS42783</name>
</gene>
<accession>A0A9P1GNU1</accession>
<reference evidence="2" key="2">
    <citation type="submission" date="2024-04" db="EMBL/GenBank/DDBJ databases">
        <authorList>
            <person name="Chen Y."/>
            <person name="Shah S."/>
            <person name="Dougan E. K."/>
            <person name="Thang M."/>
            <person name="Chan C."/>
        </authorList>
    </citation>
    <scope>NUCLEOTIDE SEQUENCE [LARGE SCALE GENOMIC DNA]</scope>
</reference>
<evidence type="ECO:0000313" key="3">
    <source>
        <dbReference type="Proteomes" id="UP001152797"/>
    </source>
</evidence>
<protein>
    <submittedName>
        <fullName evidence="1">Uncharacterized protein</fullName>
    </submittedName>
</protein>
<evidence type="ECO:0000313" key="1">
    <source>
        <dbReference type="EMBL" id="CAI4018191.1"/>
    </source>
</evidence>
<dbReference type="EMBL" id="CAMXCT020006680">
    <property type="protein sequence ID" value="CAL1171566.1"/>
    <property type="molecule type" value="Genomic_DNA"/>
</dbReference>
<dbReference type="EMBL" id="CAMXCT030006680">
    <property type="protein sequence ID" value="CAL4805503.1"/>
    <property type="molecule type" value="Genomic_DNA"/>
</dbReference>
<dbReference type="OrthoDB" id="10306294at2759"/>
<dbReference type="EMBL" id="CAMXCT010006680">
    <property type="protein sequence ID" value="CAI4018191.1"/>
    <property type="molecule type" value="Genomic_DNA"/>
</dbReference>
<dbReference type="AlphaFoldDB" id="A0A9P1GNU1"/>
<proteinExistence type="predicted"/>
<evidence type="ECO:0000313" key="2">
    <source>
        <dbReference type="EMBL" id="CAL1171566.1"/>
    </source>
</evidence>
<reference evidence="1" key="1">
    <citation type="submission" date="2022-10" db="EMBL/GenBank/DDBJ databases">
        <authorList>
            <person name="Chen Y."/>
            <person name="Dougan E. K."/>
            <person name="Chan C."/>
            <person name="Rhodes N."/>
            <person name="Thang M."/>
        </authorList>
    </citation>
    <scope>NUCLEOTIDE SEQUENCE</scope>
</reference>
<organism evidence="1">
    <name type="scientific">Cladocopium goreaui</name>
    <dbReference type="NCBI Taxonomy" id="2562237"/>
    <lineage>
        <taxon>Eukaryota</taxon>
        <taxon>Sar</taxon>
        <taxon>Alveolata</taxon>
        <taxon>Dinophyceae</taxon>
        <taxon>Suessiales</taxon>
        <taxon>Symbiodiniaceae</taxon>
        <taxon>Cladocopium</taxon>
    </lineage>
</organism>
<sequence>MNARMIWRRVCNGILKLEQHVLDNKEDRLAKQLLDDIGTNALQLTREIFVLGKKCDWSPADPGLKEVCEVLFKVPQTTKASLESAFNALKDRTRQQKAQRMSNWTKWSYLILNRYTSTGGLNSVSLAHDDFNNISSNYAVQEQAQAIPVWKGLKHAALPMDGMPSKSTLEEMWRPGGYMSNRVAAAAIAFTVRSMRDNFQSLHLAWTGRLLVDREVYYDHRSDEFVIALGFFRYAAIVLPCNVMEHDGERYVVPSAEMMAGTHFLICPGIRDDVQHVPTTVVPPGCLPRELNVLTAAKVTGENANILKAALKI</sequence>
<feature type="non-terminal residue" evidence="1">
    <location>
        <position position="313"/>
    </location>
</feature>
<dbReference type="Proteomes" id="UP001152797">
    <property type="component" value="Unassembled WGS sequence"/>
</dbReference>
<keyword evidence="3" id="KW-1185">Reference proteome</keyword>